<sequence>MAEASNKTAADPAPQKSPKSAKVGKSGGVDPKVIKETQEHTKTIIAKTAHEGTEFAYSSTPENAPALNQESRMYPAFEETLIQVVEGDTFDIAIEVTNGTYKAKTEDFMPVCVLNHANAFGAGGSWKTGATAQEEQLFYRSTLCGSLREKFYPMKELECLYSPHVIIFRENSAAGFKFLENIETPEKLPVVSVISMAAQRGPKTVKNKEGQREYADDDARGMMYNKMKQILRTAAHNNHRRLVLGALGCGVFGHPEEEVADLWKEALTEDGEFDGWFEQVILAIFDKDKAKKNLRTFERMFAETEESPLDVD</sequence>
<reference evidence="3" key="1">
    <citation type="submission" date="2022-12" db="EMBL/GenBank/DDBJ databases">
        <authorList>
            <person name="Petersen C."/>
        </authorList>
    </citation>
    <scope>NUCLEOTIDE SEQUENCE</scope>
    <source>
        <strain evidence="3">IBT 35673</strain>
    </source>
</reference>
<organism evidence="3 4">
    <name type="scientific">Penicillium brevicompactum</name>
    <dbReference type="NCBI Taxonomy" id="5074"/>
    <lineage>
        <taxon>Eukaryota</taxon>
        <taxon>Fungi</taxon>
        <taxon>Dikarya</taxon>
        <taxon>Ascomycota</taxon>
        <taxon>Pezizomycotina</taxon>
        <taxon>Eurotiomycetes</taxon>
        <taxon>Eurotiomycetidae</taxon>
        <taxon>Eurotiales</taxon>
        <taxon>Aspergillaceae</taxon>
        <taxon>Penicillium</taxon>
    </lineage>
</organism>
<evidence type="ECO:0000313" key="4">
    <source>
        <dbReference type="Proteomes" id="UP001147695"/>
    </source>
</evidence>
<dbReference type="InterPro" id="IPR043472">
    <property type="entry name" value="Macro_dom-like"/>
</dbReference>
<dbReference type="EMBL" id="JAPZBQ010000002">
    <property type="protein sequence ID" value="KAJ5345933.1"/>
    <property type="molecule type" value="Genomic_DNA"/>
</dbReference>
<feature type="region of interest" description="Disordered" evidence="1">
    <location>
        <begin position="1"/>
        <end position="34"/>
    </location>
</feature>
<dbReference type="PIRSF" id="PIRSF014899">
    <property type="entry name" value="UCP014899"/>
    <property type="match status" value="1"/>
</dbReference>
<reference evidence="3" key="2">
    <citation type="journal article" date="2023" name="IMA Fungus">
        <title>Comparative genomic study of the Penicillium genus elucidates a diverse pangenome and 15 lateral gene transfer events.</title>
        <authorList>
            <person name="Petersen C."/>
            <person name="Sorensen T."/>
            <person name="Nielsen M.R."/>
            <person name="Sondergaard T.E."/>
            <person name="Sorensen J.L."/>
            <person name="Fitzpatrick D.A."/>
            <person name="Frisvad J.C."/>
            <person name="Nielsen K.L."/>
        </authorList>
    </citation>
    <scope>NUCLEOTIDE SEQUENCE</scope>
    <source>
        <strain evidence="3">IBT 35673</strain>
    </source>
</reference>
<dbReference type="Proteomes" id="UP001147695">
    <property type="component" value="Unassembled WGS sequence"/>
</dbReference>
<dbReference type="InterPro" id="IPR019261">
    <property type="entry name" value="PARG_cat_microbial"/>
</dbReference>
<dbReference type="PANTHER" id="PTHR35596">
    <property type="entry name" value="DUF2263 DOMAIN-CONTAINING PROTEIN"/>
    <property type="match status" value="1"/>
</dbReference>
<dbReference type="NCBIfam" id="TIGR02452">
    <property type="entry name" value="TIGR02452 family protein"/>
    <property type="match status" value="1"/>
</dbReference>
<evidence type="ECO:0000259" key="2">
    <source>
        <dbReference type="Pfam" id="PF10021"/>
    </source>
</evidence>
<evidence type="ECO:0000256" key="1">
    <source>
        <dbReference type="SAM" id="MobiDB-lite"/>
    </source>
</evidence>
<name>A0A9W9QXJ2_PENBR</name>
<evidence type="ECO:0000313" key="3">
    <source>
        <dbReference type="EMBL" id="KAJ5345933.1"/>
    </source>
</evidence>
<dbReference type="InterPro" id="IPR012664">
    <property type="entry name" value="CHP02452"/>
</dbReference>
<feature type="domain" description="Microbial-type PARG catalytic" evidence="2">
    <location>
        <begin position="69"/>
        <end position="170"/>
    </location>
</feature>
<gene>
    <name evidence="3" type="ORF">N7452_003937</name>
</gene>
<dbReference type="SUPFAM" id="SSF52949">
    <property type="entry name" value="Macro domain-like"/>
    <property type="match status" value="1"/>
</dbReference>
<proteinExistence type="predicted"/>
<comment type="caution">
    <text evidence="3">The sequence shown here is derived from an EMBL/GenBank/DDBJ whole genome shotgun (WGS) entry which is preliminary data.</text>
</comment>
<dbReference type="PANTHER" id="PTHR35596:SF1">
    <property type="entry name" value="MICROBIAL-TYPE PARG CATALYTIC DOMAIN-CONTAINING PROTEIN"/>
    <property type="match status" value="1"/>
</dbReference>
<protein>
    <recommendedName>
        <fullName evidence="2">Microbial-type PARG catalytic domain-containing protein</fullName>
    </recommendedName>
</protein>
<dbReference type="AlphaFoldDB" id="A0A9W9QXJ2"/>
<dbReference type="Gene3D" id="3.40.220.10">
    <property type="entry name" value="Leucine Aminopeptidase, subunit E, domain 1"/>
    <property type="match status" value="1"/>
</dbReference>
<dbReference type="Pfam" id="PF10021">
    <property type="entry name" value="PARG_cat_microb"/>
    <property type="match status" value="1"/>
</dbReference>
<accession>A0A9W9QXJ2</accession>